<sequence>MEQKLWGISELADECGVTTRTIRFYEDKGLLQPQRVGSNRVYNYQDRARLTLILRGKRLGFSLEEIGEFLALYHTERDPAHSSQLRYLLEKIQAKVKQLRQQQQDLEQTLQELTRIETECLSHLQTPEND</sequence>
<feature type="coiled-coil region" evidence="2">
    <location>
        <begin position="82"/>
        <end position="119"/>
    </location>
</feature>
<dbReference type="RefSeq" id="WP_324695004.1">
    <property type="nucleotide sequence ID" value="NZ_JAYMYJ010000104.1"/>
</dbReference>
<dbReference type="Pfam" id="PF13411">
    <property type="entry name" value="MerR_1"/>
    <property type="match status" value="1"/>
</dbReference>
<dbReference type="Proteomes" id="UP001308005">
    <property type="component" value="Unassembled WGS sequence"/>
</dbReference>
<dbReference type="InterPro" id="IPR000551">
    <property type="entry name" value="MerR-type_HTH_dom"/>
</dbReference>
<dbReference type="Gene3D" id="1.10.1660.10">
    <property type="match status" value="1"/>
</dbReference>
<evidence type="ECO:0000313" key="4">
    <source>
        <dbReference type="EMBL" id="MEB4591418.1"/>
    </source>
</evidence>
<dbReference type="EMBL" id="JAYMYJ010000104">
    <property type="protein sequence ID" value="MEB4591418.1"/>
    <property type="molecule type" value="Genomic_DNA"/>
</dbReference>
<dbReference type="PROSITE" id="PS50937">
    <property type="entry name" value="HTH_MERR_2"/>
    <property type="match status" value="1"/>
</dbReference>
<dbReference type="CDD" id="cd04776">
    <property type="entry name" value="HTH_GnyR"/>
    <property type="match status" value="1"/>
</dbReference>
<accession>A0ABU6CX91</accession>
<comment type="caution">
    <text evidence="4">The sequence shown here is derived from an EMBL/GenBank/DDBJ whole genome shotgun (WGS) entry which is preliminary data.</text>
</comment>
<dbReference type="PANTHER" id="PTHR30204">
    <property type="entry name" value="REDOX-CYCLING DRUG-SENSING TRANSCRIPTIONAL ACTIVATOR SOXR"/>
    <property type="match status" value="1"/>
</dbReference>
<dbReference type="PANTHER" id="PTHR30204:SF58">
    <property type="entry name" value="HTH-TYPE TRANSCRIPTIONAL REGULATOR YFMP"/>
    <property type="match status" value="1"/>
</dbReference>
<reference evidence="4 5" key="2">
    <citation type="submission" date="2024-01" db="EMBL/GenBank/DDBJ databases">
        <authorList>
            <person name="Xie X."/>
        </authorList>
    </citation>
    <scope>NUCLEOTIDE SEQUENCE [LARGE SCALE GENOMIC DNA]</scope>
    <source>
        <strain evidence="4">SCUT-1</strain>
    </source>
</reference>
<dbReference type="SUPFAM" id="SSF46955">
    <property type="entry name" value="Putative DNA-binding domain"/>
    <property type="match status" value="1"/>
</dbReference>
<protein>
    <submittedName>
        <fullName evidence="4">MerR family DNA-binding transcriptional regulator</fullName>
    </submittedName>
</protein>
<gene>
    <name evidence="4" type="ORF">VSS37_10545</name>
</gene>
<keyword evidence="1 4" id="KW-0238">DNA-binding</keyword>
<feature type="domain" description="HTH merR-type" evidence="3">
    <location>
        <begin position="5"/>
        <end position="72"/>
    </location>
</feature>
<dbReference type="SMART" id="SM00422">
    <property type="entry name" value="HTH_MERR"/>
    <property type="match status" value="1"/>
</dbReference>
<reference evidence="5" key="1">
    <citation type="submission" date="2023-07" db="EMBL/GenBank/DDBJ databases">
        <title>The carbon used by Thiothrix.</title>
        <authorList>
            <person name="Chen L."/>
        </authorList>
    </citation>
    <scope>NUCLEOTIDE SEQUENCE [LARGE SCALE GENOMIC DNA]</scope>
</reference>
<keyword evidence="5" id="KW-1185">Reference proteome</keyword>
<dbReference type="PROSITE" id="PS00552">
    <property type="entry name" value="HTH_MERR_1"/>
    <property type="match status" value="1"/>
</dbReference>
<proteinExistence type="predicted"/>
<evidence type="ECO:0000259" key="3">
    <source>
        <dbReference type="PROSITE" id="PS50937"/>
    </source>
</evidence>
<dbReference type="GO" id="GO:0003677">
    <property type="term" value="F:DNA binding"/>
    <property type="evidence" value="ECO:0007669"/>
    <property type="project" value="UniProtKB-KW"/>
</dbReference>
<keyword evidence="2" id="KW-0175">Coiled coil</keyword>
<dbReference type="InterPro" id="IPR047057">
    <property type="entry name" value="MerR_fam"/>
</dbReference>
<dbReference type="InterPro" id="IPR009061">
    <property type="entry name" value="DNA-bd_dom_put_sf"/>
</dbReference>
<evidence type="ECO:0000313" key="5">
    <source>
        <dbReference type="Proteomes" id="UP001308005"/>
    </source>
</evidence>
<evidence type="ECO:0000256" key="1">
    <source>
        <dbReference type="ARBA" id="ARBA00023125"/>
    </source>
</evidence>
<name>A0ABU6CX91_9GAMM</name>
<organism evidence="4 5">
    <name type="scientific">Candidatus Thiothrix phosphatis</name>
    <dbReference type="NCBI Taxonomy" id="3112415"/>
    <lineage>
        <taxon>Bacteria</taxon>
        <taxon>Pseudomonadati</taxon>
        <taxon>Pseudomonadota</taxon>
        <taxon>Gammaproteobacteria</taxon>
        <taxon>Thiotrichales</taxon>
        <taxon>Thiotrichaceae</taxon>
        <taxon>Thiothrix</taxon>
    </lineage>
</organism>
<evidence type="ECO:0000256" key="2">
    <source>
        <dbReference type="SAM" id="Coils"/>
    </source>
</evidence>